<protein>
    <submittedName>
        <fullName evidence="1">Uncharacterized protein</fullName>
    </submittedName>
</protein>
<proteinExistence type="predicted"/>
<organism evidence="1 2">
    <name type="scientific">Mahella australiensis (strain DSM 15567 / CIP 107919 / 50-1 BON)</name>
    <dbReference type="NCBI Taxonomy" id="697281"/>
    <lineage>
        <taxon>Bacteria</taxon>
        <taxon>Bacillati</taxon>
        <taxon>Bacillota</taxon>
        <taxon>Clostridia</taxon>
        <taxon>Thermoanaerobacterales</taxon>
        <taxon>Thermoanaerobacterales Family IV. Incertae Sedis</taxon>
        <taxon>Mahella</taxon>
    </lineage>
</organism>
<name>F3ZZE7_MAHA5</name>
<reference evidence="1 2" key="2">
    <citation type="journal article" date="2011" name="Stand. Genomic Sci.">
        <title>Complete genome sequence of Mahella australiensis type strain (50-1 BON).</title>
        <authorList>
            <person name="Sikorski J."/>
            <person name="Teshima H."/>
            <person name="Nolan M."/>
            <person name="Lucas S."/>
            <person name="Hammon N."/>
            <person name="Deshpande S."/>
            <person name="Cheng J.F."/>
            <person name="Pitluck S."/>
            <person name="Liolios K."/>
            <person name="Pagani I."/>
            <person name="Ivanova N."/>
            <person name="Huntemann M."/>
            <person name="Mavromatis K."/>
            <person name="Ovchinikova G."/>
            <person name="Pati A."/>
            <person name="Tapia R."/>
            <person name="Han C."/>
            <person name="Goodwin L."/>
            <person name="Chen A."/>
            <person name="Palaniappan K."/>
            <person name="Land M."/>
            <person name="Hauser L."/>
            <person name="Ngatchou-Djao O.D."/>
            <person name="Rohde M."/>
            <person name="Pukall R."/>
            <person name="Spring S."/>
            <person name="Abt B."/>
            <person name="Goker M."/>
            <person name="Detter J.C."/>
            <person name="Woyke T."/>
            <person name="Bristow J."/>
            <person name="Markowitz V."/>
            <person name="Hugenholtz P."/>
            <person name="Eisen J.A."/>
            <person name="Kyrpides N.C."/>
            <person name="Klenk H.P."/>
            <person name="Lapidus A."/>
        </authorList>
    </citation>
    <scope>NUCLEOTIDE SEQUENCE [LARGE SCALE GENOMIC DNA]</scope>
    <source>
        <strain evidence="2">DSM 15567 / CIP 107919 / 50-1 BON</strain>
    </source>
</reference>
<evidence type="ECO:0000313" key="2">
    <source>
        <dbReference type="Proteomes" id="UP000008457"/>
    </source>
</evidence>
<sequence>MKITKIESGAYKAGKLVAVHDKDVHGRYFYEVSHPDRMPRIEEIEELIKEAYGYEGKLVAILDTEADEYIGYDAYDSLPYAIRLYEVCDDGAACPVCGKE</sequence>
<dbReference type="AlphaFoldDB" id="F3ZZE7"/>
<gene>
    <name evidence="1" type="ordered locus">Mahau_0553</name>
</gene>
<reference evidence="2" key="1">
    <citation type="submission" date="2010-11" db="EMBL/GenBank/DDBJ databases">
        <title>The complete genome of Mahella australiensis DSM 15567.</title>
        <authorList>
            <consortium name="US DOE Joint Genome Institute (JGI-PGF)"/>
            <person name="Lucas S."/>
            <person name="Copeland A."/>
            <person name="Lapidus A."/>
            <person name="Bruce D."/>
            <person name="Goodwin L."/>
            <person name="Pitluck S."/>
            <person name="Kyrpides N."/>
            <person name="Mavromatis K."/>
            <person name="Pagani I."/>
            <person name="Ivanova N."/>
            <person name="Teshima H."/>
            <person name="Brettin T."/>
            <person name="Detter J.C."/>
            <person name="Han C."/>
            <person name="Tapia R."/>
            <person name="Land M."/>
            <person name="Hauser L."/>
            <person name="Markowitz V."/>
            <person name="Cheng J.-F."/>
            <person name="Hugenholtz P."/>
            <person name="Woyke T."/>
            <person name="Wu D."/>
            <person name="Spring S."/>
            <person name="Pukall R."/>
            <person name="Steenblock K."/>
            <person name="Schneider S."/>
            <person name="Klenk H.-P."/>
            <person name="Eisen J.A."/>
        </authorList>
    </citation>
    <scope>NUCLEOTIDE SEQUENCE [LARGE SCALE GENOMIC DNA]</scope>
    <source>
        <strain evidence="2">DSM 15567 / CIP 107919 / 50-1 BON</strain>
    </source>
</reference>
<accession>F3ZZE7</accession>
<keyword evidence="2" id="KW-1185">Reference proteome</keyword>
<dbReference type="KEGG" id="mas:Mahau_0553"/>
<evidence type="ECO:0000313" key="1">
    <source>
        <dbReference type="EMBL" id="AEE95757.1"/>
    </source>
</evidence>
<dbReference type="EMBL" id="CP002360">
    <property type="protein sequence ID" value="AEE95757.1"/>
    <property type="molecule type" value="Genomic_DNA"/>
</dbReference>
<dbReference type="RefSeq" id="WP_013780190.1">
    <property type="nucleotide sequence ID" value="NC_015520.1"/>
</dbReference>
<dbReference type="Proteomes" id="UP000008457">
    <property type="component" value="Chromosome"/>
</dbReference>
<dbReference type="STRING" id="697281.Mahau_0553"/>
<dbReference type="HOGENOM" id="CLU_2302485_0_0_9"/>